<evidence type="ECO:0000313" key="8">
    <source>
        <dbReference type="EMBL" id="GGH88300.1"/>
    </source>
</evidence>
<keyword evidence="9" id="KW-1185">Reference proteome</keyword>
<comment type="caution">
    <text evidence="8">The sequence shown here is derived from an EMBL/GenBank/DDBJ whole genome shotgun (WGS) entry which is preliminary data.</text>
</comment>
<dbReference type="SUPFAM" id="SSF51445">
    <property type="entry name" value="(Trans)glycosidases"/>
    <property type="match status" value="1"/>
</dbReference>
<feature type="chain" id="PRO_5045829198" evidence="4">
    <location>
        <begin position="19"/>
        <end position="706"/>
    </location>
</feature>
<reference evidence="9" key="1">
    <citation type="journal article" date="2019" name="Int. J. Syst. Evol. Microbiol.">
        <title>The Global Catalogue of Microorganisms (GCM) 10K type strain sequencing project: providing services to taxonomists for standard genome sequencing and annotation.</title>
        <authorList>
            <consortium name="The Broad Institute Genomics Platform"/>
            <consortium name="The Broad Institute Genome Sequencing Center for Infectious Disease"/>
            <person name="Wu L."/>
            <person name="Ma J."/>
        </authorList>
    </citation>
    <scope>NUCLEOTIDE SEQUENCE [LARGE SCALE GENOMIC DNA]</scope>
    <source>
        <strain evidence="9">CGMCC 1.14966</strain>
    </source>
</reference>
<dbReference type="InterPro" id="IPR017853">
    <property type="entry name" value="GH"/>
</dbReference>
<dbReference type="Gene3D" id="3.20.20.70">
    <property type="entry name" value="Aldolase class I"/>
    <property type="match status" value="1"/>
</dbReference>
<dbReference type="Pfam" id="PF14509">
    <property type="entry name" value="GH97_C"/>
    <property type="match status" value="1"/>
</dbReference>
<proteinExistence type="predicted"/>
<evidence type="ECO:0000259" key="6">
    <source>
        <dbReference type="Pfam" id="PF14508"/>
    </source>
</evidence>
<dbReference type="InterPro" id="IPR029486">
    <property type="entry name" value="GH97_N"/>
</dbReference>
<comment type="subunit">
    <text evidence="2">Monomer.</text>
</comment>
<organism evidence="8 9">
    <name type="scientific">Hymenobacter frigidus</name>
    <dbReference type="NCBI Taxonomy" id="1524095"/>
    <lineage>
        <taxon>Bacteria</taxon>
        <taxon>Pseudomonadati</taxon>
        <taxon>Bacteroidota</taxon>
        <taxon>Cytophagia</taxon>
        <taxon>Cytophagales</taxon>
        <taxon>Hymenobacteraceae</taxon>
        <taxon>Hymenobacter</taxon>
    </lineage>
</organism>
<feature type="domain" description="Glycosyl-hydrolase 97 N-terminal" evidence="6">
    <location>
        <begin position="31"/>
        <end position="289"/>
    </location>
</feature>
<dbReference type="PANTHER" id="PTHR35803">
    <property type="entry name" value="GLUCAN 1,4-ALPHA-GLUCOSIDASE SUSB-RELATED"/>
    <property type="match status" value="1"/>
</dbReference>
<dbReference type="InterPro" id="IPR014718">
    <property type="entry name" value="GH-type_carb-bd"/>
</dbReference>
<evidence type="ECO:0000313" key="9">
    <source>
        <dbReference type="Proteomes" id="UP000637774"/>
    </source>
</evidence>
<evidence type="ECO:0000256" key="2">
    <source>
        <dbReference type="ARBA" id="ARBA00011245"/>
    </source>
</evidence>
<evidence type="ECO:0000259" key="7">
    <source>
        <dbReference type="Pfam" id="PF14509"/>
    </source>
</evidence>
<comment type="cofactor">
    <cofactor evidence="1">
        <name>Ca(2+)</name>
        <dbReference type="ChEBI" id="CHEBI:29108"/>
    </cofactor>
</comment>
<dbReference type="Gene3D" id="2.70.98.10">
    <property type="match status" value="1"/>
</dbReference>
<feature type="domain" description="Glycosyl-hydrolase 97 catalytic" evidence="5">
    <location>
        <begin position="307"/>
        <end position="503"/>
    </location>
</feature>
<protein>
    <submittedName>
        <fullName evidence="8">Alpha-glucosidase</fullName>
    </submittedName>
</protein>
<feature type="domain" description="Glycosyl-hydrolase 97 C-terminal oligomerisation" evidence="7">
    <location>
        <begin position="601"/>
        <end position="702"/>
    </location>
</feature>
<gene>
    <name evidence="8" type="ORF">GCM10011495_29240</name>
</gene>
<keyword evidence="3" id="KW-0106">Calcium</keyword>
<dbReference type="Proteomes" id="UP000637774">
    <property type="component" value="Unassembled WGS sequence"/>
</dbReference>
<dbReference type="EMBL" id="BMGY01000031">
    <property type="protein sequence ID" value="GGH88300.1"/>
    <property type="molecule type" value="Genomic_DNA"/>
</dbReference>
<evidence type="ECO:0000256" key="3">
    <source>
        <dbReference type="ARBA" id="ARBA00022837"/>
    </source>
</evidence>
<evidence type="ECO:0000259" key="5">
    <source>
        <dbReference type="Pfam" id="PF10566"/>
    </source>
</evidence>
<dbReference type="InterPro" id="IPR019563">
    <property type="entry name" value="GH97_catalytic"/>
</dbReference>
<dbReference type="Pfam" id="PF10566">
    <property type="entry name" value="Glyco_hydro_97"/>
    <property type="match status" value="1"/>
</dbReference>
<evidence type="ECO:0000256" key="4">
    <source>
        <dbReference type="SAM" id="SignalP"/>
    </source>
</evidence>
<dbReference type="InterPro" id="IPR013785">
    <property type="entry name" value="Aldolase_TIM"/>
</dbReference>
<feature type="signal peptide" evidence="4">
    <location>
        <begin position="1"/>
        <end position="18"/>
    </location>
</feature>
<dbReference type="PANTHER" id="PTHR35803:SF1">
    <property type="entry name" value="GLUCAN 1,4-ALPHA-GLUCOSIDASE SUSB"/>
    <property type="match status" value="1"/>
</dbReference>
<sequence length="706" mass="79353">MRTTLFVLLLLNAWYRAAAQAPTPLTARQDKVSLTFAVGPDGYPTYAVSYGPKPVINSSRLGLSFADGRGFDGPLVLVGSETKDVDETWQPVWGEVRNIRNHYQQLTVHLRQPAATGRKLDVVFRVFADGVGFRYEVPAQPGLAYFTVQDEQTEFNLPGNHKAFWIPGDYDSNEYAYTTSRVSEVNTAPIEAIQMKSAPNRVQTPLMLKSDDGLYVNIHEAALVNYPAMFLNVNVQTFSLTSQLVPDATGTGAKAYLQAPEHTPWRTIVVADNAPAVLASKLILNLNEPTKLTETSWITPQKFVGVWWEMHVNRASWNYADTSNLKLAGTNWARLKPNGHHGANTANVKRYIDFAAQHHIAGVLVEGWNVGWEDWANNWKEEVFDFVTPYPDYDVDELQRYAAAKGVKIIMHHETSSSVTNYERRQDAAYRFMKQHGYDAVKTGYVGRIIPRGEHHDGQWMVNHYAHTAQLTADSHIMVDMHEAVRPTGLHRTYPNWMANEAARGNEFNAWSSGNPPEHETILPFTRLMGGPMDYTPGIFQIQLESWNPARNKGRQVHTTLAKQLALYVTMYSPLQMAADLPEAYNKHLDAFQFIEDVPVDWDDTRILAAEPGDYLTTVRKAKGKDEWYLGSITDENPRQQPVKLDFLTPGQRYEAIIYADGKGANWQKNPMAYRISRQVVDSKSALTLQLAPGGGAAVSFKPVKK</sequence>
<dbReference type="Pfam" id="PF14508">
    <property type="entry name" value="GH97_N"/>
    <property type="match status" value="1"/>
</dbReference>
<dbReference type="InterPro" id="IPR052720">
    <property type="entry name" value="Glycosyl_hydrolase_97"/>
</dbReference>
<evidence type="ECO:0000256" key="1">
    <source>
        <dbReference type="ARBA" id="ARBA00001913"/>
    </source>
</evidence>
<dbReference type="InterPro" id="IPR029483">
    <property type="entry name" value="GH97_C"/>
</dbReference>
<dbReference type="RefSeq" id="WP_188562837.1">
    <property type="nucleotide sequence ID" value="NZ_BMGY01000031.1"/>
</dbReference>
<keyword evidence="4" id="KW-0732">Signal</keyword>
<accession>A0ABQ2ACQ7</accession>
<name>A0ABQ2ACQ7_9BACT</name>